<evidence type="ECO:0000256" key="8">
    <source>
        <dbReference type="PIRSR" id="PIRSR600175-2"/>
    </source>
</evidence>
<keyword evidence="2 9" id="KW-0813">Transport</keyword>
<dbReference type="EMBL" id="CAAKNF010000193">
    <property type="protein sequence ID" value="VIO94052.1"/>
    <property type="molecule type" value="Genomic_DNA"/>
</dbReference>
<keyword evidence="8" id="KW-1015">Disulfide bond</keyword>
<evidence type="ECO:0000313" key="12">
    <source>
        <dbReference type="EMBL" id="VIO94052.1"/>
    </source>
</evidence>
<feature type="transmembrane region" description="Helical" evidence="11">
    <location>
        <begin position="366"/>
        <end position="388"/>
    </location>
</feature>
<feature type="transmembrane region" description="Helical" evidence="11">
    <location>
        <begin position="57"/>
        <end position="78"/>
    </location>
</feature>
<accession>A0A5S6PRB8</accession>
<dbReference type="CTD" id="6097865"/>
<evidence type="ECO:0000256" key="3">
    <source>
        <dbReference type="ARBA" id="ARBA00022692"/>
    </source>
</evidence>
<feature type="transmembrane region" description="Helical" evidence="11">
    <location>
        <begin position="294"/>
        <end position="318"/>
    </location>
</feature>
<feature type="transmembrane region" description="Helical" evidence="11">
    <location>
        <begin position="426"/>
        <end position="450"/>
    </location>
</feature>
<dbReference type="PRINTS" id="PR00176">
    <property type="entry name" value="NANEUSMPORT"/>
</dbReference>
<feature type="transmembrane region" description="Helical" evidence="11">
    <location>
        <begin position="231"/>
        <end position="251"/>
    </location>
</feature>
<keyword evidence="4 9" id="KW-0769">Symport</keyword>
<evidence type="ECO:0000256" key="1">
    <source>
        <dbReference type="ARBA" id="ARBA00004141"/>
    </source>
</evidence>
<feature type="transmembrane region" description="Helical" evidence="11">
    <location>
        <begin position="90"/>
        <end position="114"/>
    </location>
</feature>
<dbReference type="GeneID" id="6097865"/>
<evidence type="ECO:0000256" key="6">
    <source>
        <dbReference type="ARBA" id="ARBA00023136"/>
    </source>
</evidence>
<dbReference type="InterPro" id="IPR037272">
    <property type="entry name" value="SNS_sf"/>
</dbReference>
<dbReference type="AlphaFoldDB" id="A0A4E9FCD2"/>
<dbReference type="WBParaSite" id="Bm5758b.1">
    <property type="protein sequence ID" value="Bm5758b.1"/>
    <property type="gene ID" value="WBGene00226019"/>
</dbReference>
<dbReference type="PANTHER" id="PTHR11616:SF20">
    <property type="entry name" value="SODIUM- AND CHLORIDE-DEPENDENT BETAINE TRANSPORTER"/>
    <property type="match status" value="1"/>
</dbReference>
<keyword evidence="3 9" id="KW-0812">Transmembrane</keyword>
<organism evidence="12">
    <name type="scientific">Brugia malayi</name>
    <name type="common">Filarial nematode worm</name>
    <dbReference type="NCBI Taxonomy" id="6279"/>
    <lineage>
        <taxon>Eukaryota</taxon>
        <taxon>Metazoa</taxon>
        <taxon>Ecdysozoa</taxon>
        <taxon>Nematoda</taxon>
        <taxon>Chromadorea</taxon>
        <taxon>Rhabditida</taxon>
        <taxon>Spirurina</taxon>
        <taxon>Spiruromorpha</taxon>
        <taxon>Filarioidea</taxon>
        <taxon>Onchocercidae</taxon>
        <taxon>Brugia</taxon>
    </lineage>
</organism>
<keyword evidence="7" id="KW-0915">Sodium</keyword>
<feature type="transmembrane region" description="Helical" evidence="11">
    <location>
        <begin position="135"/>
        <end position="162"/>
    </location>
</feature>
<reference evidence="14" key="3">
    <citation type="submission" date="2019-12" db="UniProtKB">
        <authorList>
            <consortium name="WormBaseParasite"/>
        </authorList>
    </citation>
    <scope>IDENTIFICATION</scope>
</reference>
<evidence type="ECO:0000256" key="7">
    <source>
        <dbReference type="PIRSR" id="PIRSR600175-1"/>
    </source>
</evidence>
<dbReference type="GO" id="GO:0046872">
    <property type="term" value="F:metal ion binding"/>
    <property type="evidence" value="ECO:0007669"/>
    <property type="project" value="UniProtKB-KW"/>
</dbReference>
<dbReference type="GO" id="GO:0043005">
    <property type="term" value="C:neuron projection"/>
    <property type="evidence" value="ECO:0007669"/>
    <property type="project" value="TreeGrafter"/>
</dbReference>
<feature type="transmembrane region" description="Helical" evidence="11">
    <location>
        <begin position="534"/>
        <end position="562"/>
    </location>
</feature>
<reference evidence="12" key="2">
    <citation type="submission" date="2019-04" db="EMBL/GenBank/DDBJ databases">
        <authorList>
            <person name="Howe K."/>
            <person name="Paulini M."/>
            <person name="Williams G."/>
        </authorList>
    </citation>
    <scope>NUCLEOTIDE SEQUENCE [LARGE SCALE GENOMIC DNA]</scope>
    <source>
        <strain evidence="12">FR3</strain>
    </source>
</reference>
<dbReference type="GO" id="GO:0015199">
    <property type="term" value="F:amino-acid betaine transmembrane transporter activity"/>
    <property type="evidence" value="ECO:0007669"/>
    <property type="project" value="EnsemblMetazoa"/>
</dbReference>
<dbReference type="PANTHER" id="PTHR11616">
    <property type="entry name" value="SODIUM/CHLORIDE DEPENDENT TRANSPORTER"/>
    <property type="match status" value="1"/>
</dbReference>
<evidence type="ECO:0000256" key="5">
    <source>
        <dbReference type="ARBA" id="ARBA00022989"/>
    </source>
</evidence>
<feature type="binding site" evidence="7">
    <location>
        <position position="438"/>
    </location>
    <ligand>
        <name>Na(+)</name>
        <dbReference type="ChEBI" id="CHEBI:29101"/>
        <label>1</label>
    </ligand>
</feature>
<dbReference type="PROSITE" id="PS50267">
    <property type="entry name" value="NA_NEUROTRAN_SYMP_3"/>
    <property type="match status" value="1"/>
</dbReference>
<dbReference type="Pfam" id="PF00209">
    <property type="entry name" value="SNF"/>
    <property type="match status" value="2"/>
</dbReference>
<feature type="binding site" evidence="7">
    <location>
        <position position="373"/>
    </location>
    <ligand>
        <name>Na(+)</name>
        <dbReference type="ChEBI" id="CHEBI:29101"/>
        <label>1</label>
    </ligand>
</feature>
<keyword evidence="6 11" id="KW-0472">Membrane</keyword>
<feature type="transmembrane region" description="Helical" evidence="11">
    <location>
        <begin position="499"/>
        <end position="522"/>
    </location>
</feature>
<reference evidence="13" key="1">
    <citation type="journal article" date="2007" name="Science">
        <title>Draft genome of the filarial nematode parasite Brugia malayi.</title>
        <authorList>
            <person name="Ghedin E."/>
            <person name="Wang S."/>
            <person name="Spiro D."/>
            <person name="Caler E."/>
            <person name="Zhao Q."/>
            <person name="Crabtree J."/>
            <person name="Allen J.E."/>
            <person name="Delcher A.L."/>
            <person name="Guiliano D.B."/>
            <person name="Miranda-Saavedra D."/>
            <person name="Angiuoli S.V."/>
            <person name="Creasy T."/>
            <person name="Amedeo P."/>
            <person name="Haas B."/>
            <person name="El-Sayed N.M."/>
            <person name="Wortman J.R."/>
            <person name="Feldblyum T."/>
            <person name="Tallon L."/>
            <person name="Schatz M."/>
            <person name="Shumway M."/>
            <person name="Koo H."/>
            <person name="Salzberg S.L."/>
            <person name="Schobel S."/>
            <person name="Pertea M."/>
            <person name="Pop M."/>
            <person name="White O."/>
            <person name="Barton G.J."/>
            <person name="Carlow C.K."/>
            <person name="Crawford M.J."/>
            <person name="Daub J."/>
            <person name="Dimmic M.W."/>
            <person name="Estes C.F."/>
            <person name="Foster J.M."/>
            <person name="Ganatra M."/>
            <person name="Gregory W.F."/>
            <person name="Johnson N.M."/>
            <person name="Jin J."/>
            <person name="Komuniecki R."/>
            <person name="Korf I."/>
            <person name="Kumar S."/>
            <person name="Laney S."/>
            <person name="Li B.W."/>
            <person name="Li W."/>
            <person name="Lindblom T.H."/>
            <person name="Lustigman S."/>
            <person name="Ma D."/>
            <person name="Maina C.V."/>
            <person name="Martin D.M."/>
            <person name="McCarter J.P."/>
            <person name="McReynolds L."/>
            <person name="Mitreva M."/>
            <person name="Nutman T.B."/>
            <person name="Parkinson J."/>
            <person name="Peregrin-Alvarez J.M."/>
            <person name="Poole C."/>
            <person name="Ren Q."/>
            <person name="Saunders L."/>
            <person name="Sluder A.E."/>
            <person name="Smith K."/>
            <person name="Stanke M."/>
            <person name="Unnasch T.R."/>
            <person name="Ware J."/>
            <person name="Wei A.D."/>
            <person name="Weil G."/>
            <person name="Williams D.J."/>
            <person name="Zhang Y."/>
            <person name="Williams S.A."/>
            <person name="Fraser-Liggett C."/>
            <person name="Slatko B."/>
            <person name="Blaxter M.L."/>
            <person name="Scott A.L."/>
        </authorList>
    </citation>
    <scope>NUCLEOTIDE SEQUENCE</scope>
    <source>
        <strain evidence="13">FR3</strain>
    </source>
</reference>
<name>A0A4E9FCD2_BRUMA</name>
<comment type="subcellular location">
    <subcellularLocation>
        <location evidence="1">Membrane</location>
        <topology evidence="1">Multi-pass membrane protein</topology>
    </subcellularLocation>
</comment>
<feature type="binding site" evidence="7">
    <location>
        <position position="441"/>
    </location>
    <ligand>
        <name>Na(+)</name>
        <dbReference type="ChEBI" id="CHEBI:29101"/>
        <label>1</label>
    </ligand>
</feature>
<feature type="binding site" evidence="7">
    <location>
        <position position="72"/>
    </location>
    <ligand>
        <name>Na(+)</name>
        <dbReference type="ChEBI" id="CHEBI:29101"/>
        <label>1</label>
    </ligand>
</feature>
<keyword evidence="7" id="KW-0479">Metal-binding</keyword>
<dbReference type="Proteomes" id="UP000006672">
    <property type="component" value="Unassembled WGS sequence"/>
</dbReference>
<dbReference type="InterPro" id="IPR000175">
    <property type="entry name" value="Na/ntran_symport"/>
</dbReference>
<feature type="transmembrane region" description="Helical" evidence="11">
    <location>
        <begin position="582"/>
        <end position="604"/>
    </location>
</feature>
<evidence type="ECO:0000313" key="14">
    <source>
        <dbReference type="WBParaSite" id="Bm5758b.1"/>
    </source>
</evidence>
<evidence type="ECO:0000313" key="13">
    <source>
        <dbReference type="Proteomes" id="UP000006672"/>
    </source>
</evidence>
<feature type="region of interest" description="Disordered" evidence="10">
    <location>
        <begin position="17"/>
        <end position="53"/>
    </location>
</feature>
<dbReference type="RefSeq" id="XP_042934708.1">
    <property type="nucleotide sequence ID" value="XM_043078774.1"/>
</dbReference>
<feature type="compositionally biased region" description="Basic and acidic residues" evidence="10">
    <location>
        <begin position="17"/>
        <end position="42"/>
    </location>
</feature>
<evidence type="ECO:0000256" key="10">
    <source>
        <dbReference type="SAM" id="MobiDB-lite"/>
    </source>
</evidence>
<evidence type="ECO:0000256" key="9">
    <source>
        <dbReference type="RuleBase" id="RU003732"/>
    </source>
</evidence>
<dbReference type="GO" id="GO:0005886">
    <property type="term" value="C:plasma membrane"/>
    <property type="evidence" value="ECO:0007669"/>
    <property type="project" value="TreeGrafter"/>
</dbReference>
<dbReference type="GO" id="GO:0005332">
    <property type="term" value="F:gamma-aminobutyric acid:sodium:chloride symporter activity"/>
    <property type="evidence" value="ECO:0007669"/>
    <property type="project" value="TreeGrafter"/>
</dbReference>
<feature type="binding site" evidence="7">
    <location>
        <position position="76"/>
    </location>
    <ligand>
        <name>Na(+)</name>
        <dbReference type="ChEBI" id="CHEBI:29101"/>
        <label>1</label>
    </ligand>
</feature>
<evidence type="ECO:0000256" key="2">
    <source>
        <dbReference type="ARBA" id="ARBA00022448"/>
    </source>
</evidence>
<sequence length="654" mass="73931">MTTIELISSMTSLTEGLKADEKDRDMSISFEEKKSMPENADKSRKKKKSMTTERDQWSGPLDFIMSMIAYAVGLGNVWRFPYLCFKNGGGSFLVVYIIFFSLGALPVFIMEITIGQYAQRGAMEIWNLCPLFKGVGIGNVVIAFMCIAYFCVISSWSIFYMINSLSSVFPWETCNNWWNDKTCITGREDATVISEIIANLSKYNLTTETSVEQYWERRVLMQTDSISSFGGIQWELLGIMTLSWIIVYFALWKGITQARKRSCFTGLRNGLFCIFFGQAIADFLFVYFCALSPYFMLAILLVRGLTLPGAEVGIYFYLTPNATKLWDITVWKDAGTQVFYSYGVGFGTLIALGSHNKKSHNCFRDGFIMCIINGSTSLIAGFVVFSILGYMSVIVDKNIAEIVKPGPGLAFLAYPEVASNLPLKQLWSMLFFLMITILGLDSQICMLEGLYTALEDVFPHFLRKYKKTSLAFTCLFFFILGIPMVTYAGSYWLTLFDAYGASGIALLFVVFFEVTGLSWGFGAHKVRNALKEMIGVELWACWIIVWKFITPFVTAVLFFFCIYKYQPLKYPTGESFPVWAEIFGFFLSSCSMVVIPGYAIYYLFSSNLDSSTSERLRRGLHPPSDLETGLPPSLAFEQQDVDMEYIDCDCAKQL</sequence>
<keyword evidence="5 11" id="KW-1133">Transmembrane helix</keyword>
<dbReference type="SUPFAM" id="SSF161070">
    <property type="entry name" value="SNF-like"/>
    <property type="match status" value="1"/>
</dbReference>
<comment type="similarity">
    <text evidence="9">Belongs to the sodium:neurotransmitter symporter (SNF) (TC 2.A.22) family.</text>
</comment>
<feature type="binding site" evidence="7">
    <location>
        <position position="442"/>
    </location>
    <ligand>
        <name>Na(+)</name>
        <dbReference type="ChEBI" id="CHEBI:29101"/>
        <label>1</label>
    </ligand>
</feature>
<proteinExistence type="inferred from homology"/>
<keyword evidence="13" id="KW-1185">Reference proteome</keyword>
<gene>
    <name evidence="12 14" type="primary">Bma-snf-3</name>
    <name evidence="12" type="ORF">BM_BM5758</name>
</gene>
<protein>
    <recommendedName>
        <fullName evidence="9">Transporter</fullName>
    </recommendedName>
</protein>
<evidence type="ECO:0000256" key="4">
    <source>
        <dbReference type="ARBA" id="ARBA00022847"/>
    </source>
</evidence>
<feature type="binding site" evidence="7">
    <location>
        <position position="341"/>
    </location>
    <ligand>
        <name>Na(+)</name>
        <dbReference type="ChEBI" id="CHEBI:29101"/>
        <label>1</label>
    </ligand>
</feature>
<feature type="disulfide bond" evidence="8">
    <location>
        <begin position="174"/>
        <end position="183"/>
    </location>
</feature>
<evidence type="ECO:0000256" key="11">
    <source>
        <dbReference type="SAM" id="Phobius"/>
    </source>
</evidence>
<dbReference type="OrthoDB" id="6581954at2759"/>
<accession>A0A4E9FCD2</accession>
<dbReference type="PROSITE" id="PS00610">
    <property type="entry name" value="NA_NEUROTRAN_SYMP_1"/>
    <property type="match status" value="1"/>
</dbReference>
<feature type="transmembrane region" description="Helical" evidence="11">
    <location>
        <begin position="470"/>
        <end position="493"/>
    </location>
</feature>
<feature type="binding site" evidence="7">
    <location>
        <position position="71"/>
    </location>
    <ligand>
        <name>Na(+)</name>
        <dbReference type="ChEBI" id="CHEBI:29101"/>
        <label>1</label>
    </ligand>
</feature>